<protein>
    <submittedName>
        <fullName evidence="2">Gamma-carboxygeranoyl-CoA hydratase</fullName>
    </submittedName>
</protein>
<proteinExistence type="inferred from homology"/>
<dbReference type="AlphaFoldDB" id="A0A2S3R7I5"/>
<dbReference type="InterPro" id="IPR001753">
    <property type="entry name" value="Enoyl-CoA_hydra/iso"/>
</dbReference>
<gene>
    <name evidence="2" type="ORF">CRN52_02815</name>
</gene>
<dbReference type="GO" id="GO:0008300">
    <property type="term" value="P:isoprenoid catabolic process"/>
    <property type="evidence" value="ECO:0007669"/>
    <property type="project" value="TreeGrafter"/>
</dbReference>
<dbReference type="Gene3D" id="3.90.226.10">
    <property type="entry name" value="2-enoyl-CoA Hydratase, Chain A, domain 1"/>
    <property type="match status" value="1"/>
</dbReference>
<dbReference type="Pfam" id="PF00378">
    <property type="entry name" value="ECH_1"/>
    <property type="match status" value="1"/>
</dbReference>
<comment type="caution">
    <text evidence="2">The sequence shown here is derived from an EMBL/GenBank/DDBJ whole genome shotgun (WGS) entry which is preliminary data.</text>
</comment>
<dbReference type="CDD" id="cd06558">
    <property type="entry name" value="crotonase-like"/>
    <property type="match status" value="1"/>
</dbReference>
<dbReference type="PANTHER" id="PTHR42964:SF1">
    <property type="entry name" value="POLYKETIDE BIOSYNTHESIS ENOYL-COA HYDRATASE PKSH-RELATED"/>
    <property type="match status" value="1"/>
</dbReference>
<comment type="similarity">
    <text evidence="1">Belongs to the enoyl-CoA hydratase/isomerase family.</text>
</comment>
<name>A0A2S3R7I5_VIBVL</name>
<sequence length="269" mass="29496">MVKQALLANMDQQGVATLTLNRLEKHNAFDADLIRALIEALETFASNAQLRVLILNANGPHFSAGADLNWMRAMAEQDEVANLEDAKRLAKLMQTLDHFPTPTIASVQGAAFGGALGLICCCDIAIATAESRFCLSEVKLGLIPATIGPYVCRSLGQRHARRYMLSAETFDANTALEMGLVHIVVNDEKQLPQTTQSMAQRLLHNSPKAMQQVKRLCQDCASMPIESPLIDKTSAMIANIRCSEEGQEGLNAFFSKRLPSWCPAKRELE</sequence>
<evidence type="ECO:0000256" key="1">
    <source>
        <dbReference type="ARBA" id="ARBA00005254"/>
    </source>
</evidence>
<organism evidence="2 3">
    <name type="scientific">Vibrio vulnificus</name>
    <dbReference type="NCBI Taxonomy" id="672"/>
    <lineage>
        <taxon>Bacteria</taxon>
        <taxon>Pseudomonadati</taxon>
        <taxon>Pseudomonadota</taxon>
        <taxon>Gammaproteobacteria</taxon>
        <taxon>Vibrionales</taxon>
        <taxon>Vibrionaceae</taxon>
        <taxon>Vibrio</taxon>
    </lineage>
</organism>
<dbReference type="InterPro" id="IPR051683">
    <property type="entry name" value="Enoyl-CoA_Hydratase/Isomerase"/>
</dbReference>
<dbReference type="PANTHER" id="PTHR42964">
    <property type="entry name" value="ENOYL-COA HYDRATASE"/>
    <property type="match status" value="1"/>
</dbReference>
<dbReference type="InterPro" id="IPR014748">
    <property type="entry name" value="Enoyl-CoA_hydra_C"/>
</dbReference>
<dbReference type="EMBL" id="PDGH01000027">
    <property type="protein sequence ID" value="POB49681.1"/>
    <property type="molecule type" value="Genomic_DNA"/>
</dbReference>
<evidence type="ECO:0000313" key="2">
    <source>
        <dbReference type="EMBL" id="POB49681.1"/>
    </source>
</evidence>
<dbReference type="RefSeq" id="WP_103199781.1">
    <property type="nucleotide sequence ID" value="NZ_PDGH01000027.1"/>
</dbReference>
<dbReference type="InterPro" id="IPR029045">
    <property type="entry name" value="ClpP/crotonase-like_dom_sf"/>
</dbReference>
<dbReference type="Gene3D" id="1.10.12.10">
    <property type="entry name" value="Lyase 2-enoyl-coa Hydratase, Chain A, domain 2"/>
    <property type="match status" value="1"/>
</dbReference>
<accession>A0A2S3R7I5</accession>
<evidence type="ECO:0000313" key="3">
    <source>
        <dbReference type="Proteomes" id="UP000237466"/>
    </source>
</evidence>
<dbReference type="Proteomes" id="UP000237466">
    <property type="component" value="Unassembled WGS sequence"/>
</dbReference>
<dbReference type="GO" id="GO:0003824">
    <property type="term" value="F:catalytic activity"/>
    <property type="evidence" value="ECO:0007669"/>
    <property type="project" value="UniProtKB-ARBA"/>
</dbReference>
<dbReference type="SUPFAM" id="SSF52096">
    <property type="entry name" value="ClpP/crotonase"/>
    <property type="match status" value="1"/>
</dbReference>
<reference evidence="2 3" key="1">
    <citation type="journal article" date="2018" name="Front. Microbiol.">
        <title>Phylogeny of Vibrio vulnificus from the Analysis of the Core-Genome: Implications for Intra-Species Taxonomy.</title>
        <authorList>
            <person name="Roig F.J."/>
            <person name="Gonzalez-Candelas F."/>
            <person name="Sanjuan E."/>
            <person name="Fouz B."/>
            <person name="Feil E.J."/>
            <person name="Llorens C."/>
            <person name="Baker-Austin C."/>
            <person name="Oliver J.D."/>
            <person name="Danin-Poleg Y."/>
            <person name="Gibas C.J."/>
            <person name="Kashi Y."/>
            <person name="Gulig P.A."/>
            <person name="Morrison S.S."/>
            <person name="Amaro C."/>
        </authorList>
    </citation>
    <scope>NUCLEOTIDE SEQUENCE [LARGE SCALE GENOMIC DNA]</scope>
    <source>
        <strain evidence="2 3">CECT4608</strain>
    </source>
</reference>